<dbReference type="Pfam" id="PF00135">
    <property type="entry name" value="COesterase"/>
    <property type="match status" value="1"/>
</dbReference>
<evidence type="ECO:0000256" key="1">
    <source>
        <dbReference type="ARBA" id="ARBA00005188"/>
    </source>
</evidence>
<feature type="transmembrane region" description="Helical" evidence="11">
    <location>
        <begin position="9"/>
        <end position="28"/>
    </location>
</feature>
<reference evidence="13" key="1">
    <citation type="submission" date="2020-06" db="EMBL/GenBank/DDBJ databases">
        <authorList>
            <person name="Ji K."/>
            <person name="Li J."/>
        </authorList>
    </citation>
    <scope>NUCLEOTIDE SEQUENCE</scope>
    <source>
        <strain evidence="13">JKM2019</strain>
        <tissue evidence="13">Whole body</tissue>
    </source>
</reference>
<keyword evidence="11" id="KW-1133">Transmembrane helix</keyword>
<dbReference type="InterPro" id="IPR019819">
    <property type="entry name" value="Carboxylesterase_B_CS"/>
</dbReference>
<dbReference type="GO" id="GO:0004359">
    <property type="term" value="F:glutaminase activity"/>
    <property type="evidence" value="ECO:0007669"/>
    <property type="project" value="InterPro"/>
</dbReference>
<dbReference type="NCBIfam" id="TIGR00552">
    <property type="entry name" value="nadE"/>
    <property type="match status" value="1"/>
</dbReference>
<dbReference type="GO" id="GO:0005524">
    <property type="term" value="F:ATP binding"/>
    <property type="evidence" value="ECO:0007669"/>
    <property type="project" value="UniProtKB-KW"/>
</dbReference>
<evidence type="ECO:0000259" key="12">
    <source>
        <dbReference type="PROSITE" id="PS50263"/>
    </source>
</evidence>
<dbReference type="InterPro" id="IPR029058">
    <property type="entry name" value="AB_hydrolase_fold"/>
</dbReference>
<protein>
    <recommendedName>
        <fullName evidence="4">Glutamine-dependent NAD(+) synthetase</fullName>
        <ecNumber evidence="3">6.3.5.1</ecNumber>
    </recommendedName>
    <alternativeName>
        <fullName evidence="10">NAD(+) synthase [glutamine-hydrolyzing]</fullName>
    </alternativeName>
</protein>
<evidence type="ECO:0000313" key="13">
    <source>
        <dbReference type="EMBL" id="KAH7640605.1"/>
    </source>
</evidence>
<keyword evidence="11" id="KW-0472">Membrane</keyword>
<dbReference type="InterPro" id="IPR003694">
    <property type="entry name" value="NAD_synthase"/>
</dbReference>
<gene>
    <name evidence="13" type="ORF">HUG17_8074</name>
</gene>
<dbReference type="InterPro" id="IPR022310">
    <property type="entry name" value="NAD/GMP_synthase"/>
</dbReference>
<dbReference type="AlphaFoldDB" id="A0A9D4NWL7"/>
<evidence type="ECO:0000256" key="7">
    <source>
        <dbReference type="ARBA" id="ARBA00022840"/>
    </source>
</evidence>
<dbReference type="SUPFAM" id="SSF56317">
    <property type="entry name" value="Carbon-nitrogen hydrolase"/>
    <property type="match status" value="1"/>
</dbReference>
<keyword evidence="8" id="KW-0520">NAD</keyword>
<feature type="domain" description="CN hydrolase" evidence="12">
    <location>
        <begin position="531"/>
        <end position="822"/>
    </location>
</feature>
<evidence type="ECO:0000256" key="8">
    <source>
        <dbReference type="ARBA" id="ARBA00023027"/>
    </source>
</evidence>
<reference evidence="13" key="2">
    <citation type="journal article" date="2021" name="World Allergy Organ. J.">
        <title>Chromosome-level assembly of Dermatophagoides farinae genome and transcriptome reveals two novel allergens Der f 37 and Der f 39.</title>
        <authorList>
            <person name="Chen J."/>
            <person name="Cai Z."/>
            <person name="Fan D."/>
            <person name="Hu J."/>
            <person name="Hou Y."/>
            <person name="He Y."/>
            <person name="Zhang Z."/>
            <person name="Zhao Z."/>
            <person name="Gao P."/>
            <person name="Hu W."/>
            <person name="Sun J."/>
            <person name="Li J."/>
            <person name="Ji K."/>
        </authorList>
    </citation>
    <scope>NUCLEOTIDE SEQUENCE</scope>
    <source>
        <strain evidence="13">JKM2019</strain>
    </source>
</reference>
<dbReference type="PANTHER" id="PTHR23090">
    <property type="entry name" value="NH 3 /GLUTAMINE-DEPENDENT NAD + SYNTHETASE"/>
    <property type="match status" value="1"/>
</dbReference>
<dbReference type="GO" id="GO:0003952">
    <property type="term" value="F:NAD+ synthase (glutamine-hydrolyzing) activity"/>
    <property type="evidence" value="ECO:0007669"/>
    <property type="project" value="UniProtKB-EC"/>
</dbReference>
<dbReference type="InterPro" id="IPR003010">
    <property type="entry name" value="C-N_Hydrolase"/>
</dbReference>
<dbReference type="FunFam" id="3.40.50.620:FF:000036">
    <property type="entry name" value="Glutamine-dependent NAD(+) synthetase"/>
    <property type="match status" value="1"/>
</dbReference>
<dbReference type="PANTHER" id="PTHR23090:SF9">
    <property type="entry name" value="GLUTAMINE-DEPENDENT NAD(+) SYNTHETASE"/>
    <property type="match status" value="1"/>
</dbReference>
<dbReference type="HAMAP" id="MF_02090">
    <property type="entry name" value="NadE_glutamine_dep"/>
    <property type="match status" value="1"/>
</dbReference>
<dbReference type="CDD" id="cd07570">
    <property type="entry name" value="GAT_Gln-NAD-synth"/>
    <property type="match status" value="1"/>
</dbReference>
<keyword evidence="11" id="KW-0812">Transmembrane</keyword>
<dbReference type="InterPro" id="IPR014445">
    <property type="entry name" value="Gln-dep_NAD_synthase"/>
</dbReference>
<dbReference type="Proteomes" id="UP000828236">
    <property type="component" value="Unassembled WGS sequence"/>
</dbReference>
<dbReference type="InterPro" id="IPR036526">
    <property type="entry name" value="C-N_Hydrolase_sf"/>
</dbReference>
<keyword evidence="7" id="KW-0067">ATP-binding</keyword>
<evidence type="ECO:0000256" key="11">
    <source>
        <dbReference type="SAM" id="Phobius"/>
    </source>
</evidence>
<evidence type="ECO:0000256" key="10">
    <source>
        <dbReference type="ARBA" id="ARBA00030681"/>
    </source>
</evidence>
<accession>A0A9D4NWL7</accession>
<dbReference type="EC" id="6.3.5.1" evidence="3"/>
<comment type="caution">
    <text evidence="13">The sequence shown here is derived from an EMBL/GenBank/DDBJ whole genome shotgun (WGS) entry which is preliminary data.</text>
</comment>
<dbReference type="Gene3D" id="3.40.50.620">
    <property type="entry name" value="HUPs"/>
    <property type="match status" value="1"/>
</dbReference>
<evidence type="ECO:0000256" key="2">
    <source>
        <dbReference type="ARBA" id="ARBA00007145"/>
    </source>
</evidence>
<evidence type="ECO:0000256" key="6">
    <source>
        <dbReference type="ARBA" id="ARBA00022741"/>
    </source>
</evidence>
<keyword evidence="6" id="KW-0547">Nucleotide-binding</keyword>
<evidence type="ECO:0000256" key="5">
    <source>
        <dbReference type="ARBA" id="ARBA00022598"/>
    </source>
</evidence>
<dbReference type="CDD" id="cd00553">
    <property type="entry name" value="NAD_synthase"/>
    <property type="match status" value="1"/>
</dbReference>
<dbReference type="Pfam" id="PF00795">
    <property type="entry name" value="CN_hydrolase"/>
    <property type="match status" value="1"/>
</dbReference>
<organism evidence="13">
    <name type="scientific">Dermatophagoides farinae</name>
    <name type="common">American house dust mite</name>
    <dbReference type="NCBI Taxonomy" id="6954"/>
    <lineage>
        <taxon>Eukaryota</taxon>
        <taxon>Metazoa</taxon>
        <taxon>Ecdysozoa</taxon>
        <taxon>Arthropoda</taxon>
        <taxon>Chelicerata</taxon>
        <taxon>Arachnida</taxon>
        <taxon>Acari</taxon>
        <taxon>Acariformes</taxon>
        <taxon>Sarcoptiformes</taxon>
        <taxon>Astigmata</taxon>
        <taxon>Psoroptidia</taxon>
        <taxon>Analgoidea</taxon>
        <taxon>Pyroglyphidae</taxon>
        <taxon>Dermatophagoidinae</taxon>
        <taxon>Dermatophagoides</taxon>
    </lineage>
</organism>
<dbReference type="EMBL" id="SDOV01000005">
    <property type="protein sequence ID" value="KAH7640605.1"/>
    <property type="molecule type" value="Genomic_DNA"/>
</dbReference>
<dbReference type="GO" id="GO:0005737">
    <property type="term" value="C:cytoplasm"/>
    <property type="evidence" value="ECO:0007669"/>
    <property type="project" value="InterPro"/>
</dbReference>
<keyword evidence="5" id="KW-0436">Ligase</keyword>
<dbReference type="Gene3D" id="3.60.110.10">
    <property type="entry name" value="Carbon-nitrogen hydrolase"/>
    <property type="match status" value="1"/>
</dbReference>
<sequence length="1264" mass="144658">MSKIYNKSLVGLTTVNAILLVIIYVLYYRTPISNNDRIKTKLNVHKIIIDTESGKIAGFNQKINDDRMQVFLGIPYAEAPIGKLRFQPPKAKQQWNETIDAVNWPNPCMQPDQSLQLNNYNFSEDCLYLNIWSPGGNDSLKPVIVVIHTGAFVFGSASESKYNGLFLAHHAEAIVVTFNYRLNFYGFFYRSNMTDIVPNVGMLDQVEAFKWIHKYIRYFNGDTNRITLVGQSSAALSIGMHIVSPLSQGLISQAIMMSGSPLQVNELNEPEQVDKFWSNYLHYMNCYNTENMIDCVDSKIAKNRSRLVSMEMVKQLADDKLFVNIPIMIDGHFQPNNPIKLLNNLPKKNLSILYGYTNDEGSWIAMLEDREQFGTHIRSHIQSLYQAMSTAELFLNKMFTSLPINKTKIIDYYLNHLLKIHTTQMDMTTVDTIILHRIITNMLGDRYIVCPMEKFIDSLLATKILPYINIIGNTKVILEPVYFGTHSNVFGVANGWDPVTRLKCLPFLSYDFYARILNYSSSSSNMSSYKFGIAICTLNQLCLDFKGNLSRILTSIDRAIELGASIRLGPELEITGYGCEDAFYEIDTVFHSWQVLGEILKKNYKNIIICIGMPVIKDSCLYNCVTIIYNSKIVYIRAKNRLAIHGNYRENRYFKPWNDGTNGSISWFELPPLITEICEQKRVPFGDGAIIEIKDNVIENNDLQASLGVFRIGFEICEELWHADTQSNRHFGLRACHLVVNPSSSYWELRKLDNAYNHVRSVTSKTGGVYAYVNNIGCDGGGRLCFYGRSFVMENGNLLSMSNVLSDELFDEVSVTVSAVDPINIQQFRLQNNIPIRSCTVSEKFIKFNDSKPYENSSMLYSNISDVNTITIENCGFFKNWNFEIPQTNIAKNFVGLCPEEEIMRYCSLWLWDYLRRCIPGGIKGFIVPLSGGLDSSSVVCIVYSLCRFLHHQIYSVKNQNVIKSLKSILDIEAHELQPQDICQRLLRCCYLRTKFSGQDSYDRAKNLAQLVGADFQTYDLTDIYQKIIDTVPLGIKTKSTNDVTIQQQNVQARIRMVLTYYMSECNRLVLATGNVDEALVGYLTKYDCSSADLNPIGSISKNDLKRFMIYSKQIIPNSEQVLDHIINAIPSAELTGQDQKDEEDLGLTYDELSLFGRIRRGIYGTYGPYGMFCKIWNDRHADHVRQVFNGQMVEPTLLASKIKRFFTLYARNRHKQTILTPSLHTETYSPDDNRFDHRQFLFNTKWPWQFEQIDKMIEQILNG</sequence>
<comment type="similarity">
    <text evidence="2">In the C-terminal section; belongs to the NAD synthetase family.</text>
</comment>
<dbReference type="InterPro" id="IPR014729">
    <property type="entry name" value="Rossmann-like_a/b/a_fold"/>
</dbReference>
<keyword evidence="9" id="KW-0325">Glycoprotein</keyword>
<dbReference type="GO" id="GO:0009435">
    <property type="term" value="P:NAD+ biosynthetic process"/>
    <property type="evidence" value="ECO:0007669"/>
    <property type="project" value="InterPro"/>
</dbReference>
<evidence type="ECO:0000256" key="9">
    <source>
        <dbReference type="ARBA" id="ARBA00023180"/>
    </source>
</evidence>
<name>A0A9D4NWL7_DERFA</name>
<dbReference type="Pfam" id="PF02540">
    <property type="entry name" value="NAD_synthase"/>
    <property type="match status" value="1"/>
</dbReference>
<comment type="pathway">
    <text evidence="1">Cofactor biosynthesis; NAD(+) biosynthesis; NAD(+) from deamido-NAD(+) (L-Gln route): step 1/1.</text>
</comment>
<evidence type="ECO:0000256" key="3">
    <source>
        <dbReference type="ARBA" id="ARBA00012743"/>
    </source>
</evidence>
<proteinExistence type="inferred from homology"/>
<evidence type="ECO:0000256" key="4">
    <source>
        <dbReference type="ARBA" id="ARBA00017309"/>
    </source>
</evidence>
<dbReference type="PROSITE" id="PS50263">
    <property type="entry name" value="CN_HYDROLASE"/>
    <property type="match status" value="1"/>
</dbReference>
<dbReference type="PROSITE" id="PS00941">
    <property type="entry name" value="CARBOXYLESTERASE_B_2"/>
    <property type="match status" value="1"/>
</dbReference>
<dbReference type="InterPro" id="IPR002018">
    <property type="entry name" value="CarbesteraseB"/>
</dbReference>
<dbReference type="SUPFAM" id="SSF53474">
    <property type="entry name" value="alpha/beta-Hydrolases"/>
    <property type="match status" value="1"/>
</dbReference>
<dbReference type="SUPFAM" id="SSF52402">
    <property type="entry name" value="Adenine nucleotide alpha hydrolases-like"/>
    <property type="match status" value="1"/>
</dbReference>
<dbReference type="Gene3D" id="3.40.50.1820">
    <property type="entry name" value="alpha/beta hydrolase"/>
    <property type="match status" value="1"/>
</dbReference>